<dbReference type="RefSeq" id="XP_033379296.1">
    <property type="nucleotide sequence ID" value="XM_033529154.1"/>
</dbReference>
<reference evidence="2" key="1">
    <citation type="journal article" date="2020" name="Stud. Mycol.">
        <title>101 Dothideomycetes genomes: a test case for predicting lifestyles and emergence of pathogens.</title>
        <authorList>
            <person name="Haridas S."/>
            <person name="Albert R."/>
            <person name="Binder M."/>
            <person name="Bloem J."/>
            <person name="Labutti K."/>
            <person name="Salamov A."/>
            <person name="Andreopoulos B."/>
            <person name="Baker S."/>
            <person name="Barry K."/>
            <person name="Bills G."/>
            <person name="Bluhm B."/>
            <person name="Cannon C."/>
            <person name="Castanera R."/>
            <person name="Culley D."/>
            <person name="Daum C."/>
            <person name="Ezra D."/>
            <person name="Gonzalez J."/>
            <person name="Henrissat B."/>
            <person name="Kuo A."/>
            <person name="Liang C."/>
            <person name="Lipzen A."/>
            <person name="Lutzoni F."/>
            <person name="Magnuson J."/>
            <person name="Mondo S."/>
            <person name="Nolan M."/>
            <person name="Ohm R."/>
            <person name="Pangilinan J."/>
            <person name="Park H.-J."/>
            <person name="Ramirez L."/>
            <person name="Alfaro M."/>
            <person name="Sun H."/>
            <person name="Tritt A."/>
            <person name="Yoshinaga Y."/>
            <person name="Zwiers L.-H."/>
            <person name="Turgeon B."/>
            <person name="Goodwin S."/>
            <person name="Spatafora J."/>
            <person name="Crous P."/>
            <person name="Grigoriev I."/>
        </authorList>
    </citation>
    <scope>NUCLEOTIDE SEQUENCE</scope>
    <source>
        <strain evidence="2">CBS 175.79</strain>
    </source>
</reference>
<evidence type="ECO:0000313" key="2">
    <source>
        <dbReference type="EMBL" id="KAF2010957.1"/>
    </source>
</evidence>
<dbReference type="AlphaFoldDB" id="A0A6A5XDS2"/>
<dbReference type="GeneID" id="54286551"/>
<protein>
    <submittedName>
        <fullName evidence="2">Uncharacterized protein</fullName>
    </submittedName>
</protein>
<feature type="compositionally biased region" description="Polar residues" evidence="1">
    <location>
        <begin position="1"/>
        <end position="35"/>
    </location>
</feature>
<proteinExistence type="predicted"/>
<sequence>MTSYTHSTQCTTQHTPHASLPSTSPPSNHTDQNYHTPPFLYIPPNHFFLGNTSVVK</sequence>
<accession>A0A6A5XDS2</accession>
<dbReference type="EMBL" id="ML978075">
    <property type="protein sequence ID" value="KAF2010957.1"/>
    <property type="molecule type" value="Genomic_DNA"/>
</dbReference>
<name>A0A6A5XDS2_9PLEO</name>
<gene>
    <name evidence="2" type="ORF">BU24DRAFT_427157</name>
</gene>
<evidence type="ECO:0000313" key="3">
    <source>
        <dbReference type="Proteomes" id="UP000799778"/>
    </source>
</evidence>
<dbReference type="Proteomes" id="UP000799778">
    <property type="component" value="Unassembled WGS sequence"/>
</dbReference>
<keyword evidence="3" id="KW-1185">Reference proteome</keyword>
<organism evidence="2 3">
    <name type="scientific">Aaosphaeria arxii CBS 175.79</name>
    <dbReference type="NCBI Taxonomy" id="1450172"/>
    <lineage>
        <taxon>Eukaryota</taxon>
        <taxon>Fungi</taxon>
        <taxon>Dikarya</taxon>
        <taxon>Ascomycota</taxon>
        <taxon>Pezizomycotina</taxon>
        <taxon>Dothideomycetes</taxon>
        <taxon>Pleosporomycetidae</taxon>
        <taxon>Pleosporales</taxon>
        <taxon>Pleosporales incertae sedis</taxon>
        <taxon>Aaosphaeria</taxon>
    </lineage>
</organism>
<feature type="region of interest" description="Disordered" evidence="1">
    <location>
        <begin position="1"/>
        <end position="37"/>
    </location>
</feature>
<evidence type="ECO:0000256" key="1">
    <source>
        <dbReference type="SAM" id="MobiDB-lite"/>
    </source>
</evidence>